<keyword evidence="8 12" id="KW-0630">Potassium</keyword>
<keyword evidence="11 12" id="KW-0472">Membrane</keyword>
<evidence type="ECO:0000259" key="15">
    <source>
        <dbReference type="Pfam" id="PF22776"/>
    </source>
</evidence>
<evidence type="ECO:0000256" key="7">
    <source>
        <dbReference type="ARBA" id="ARBA00022847"/>
    </source>
</evidence>
<evidence type="ECO:0000259" key="14">
    <source>
        <dbReference type="Pfam" id="PF02705"/>
    </source>
</evidence>
<name>A0AAW9HUZ8_9ACTO</name>
<dbReference type="InterPro" id="IPR053952">
    <property type="entry name" value="K_trans_C"/>
</dbReference>
<comment type="similarity">
    <text evidence="2 12">Belongs to the HAK/KUP transporter (TC 2.A.72) family.</text>
</comment>
<dbReference type="GO" id="GO:0015079">
    <property type="term" value="F:potassium ion transmembrane transporter activity"/>
    <property type="evidence" value="ECO:0007669"/>
    <property type="project" value="UniProtKB-UniRule"/>
</dbReference>
<evidence type="ECO:0000256" key="13">
    <source>
        <dbReference type="SAM" id="MobiDB-lite"/>
    </source>
</evidence>
<organism evidence="16 17">
    <name type="scientific">Actinotignum urinale</name>
    <dbReference type="NCBI Taxonomy" id="190146"/>
    <lineage>
        <taxon>Bacteria</taxon>
        <taxon>Bacillati</taxon>
        <taxon>Actinomycetota</taxon>
        <taxon>Actinomycetes</taxon>
        <taxon>Actinomycetales</taxon>
        <taxon>Actinomycetaceae</taxon>
        <taxon>Actinotignum</taxon>
    </lineage>
</organism>
<keyword evidence="6 12" id="KW-0812">Transmembrane</keyword>
<accession>A0AAW9HUZ8</accession>
<feature type="transmembrane region" description="Helical" evidence="12">
    <location>
        <begin position="169"/>
        <end position="187"/>
    </location>
</feature>
<keyword evidence="7 12" id="KW-0769">Symport</keyword>
<comment type="subcellular location">
    <subcellularLocation>
        <location evidence="12">Cell membrane</location>
        <topology evidence="12">Multi-pass membrane protein</topology>
    </subcellularLocation>
    <subcellularLocation>
        <location evidence="1">Membrane</location>
        <topology evidence="1">Multi-pass membrane protein</topology>
    </subcellularLocation>
</comment>
<evidence type="ECO:0000256" key="2">
    <source>
        <dbReference type="ARBA" id="ARBA00007019"/>
    </source>
</evidence>
<dbReference type="Pfam" id="PF02705">
    <property type="entry name" value="K_trans"/>
    <property type="match status" value="1"/>
</dbReference>
<feature type="transmembrane region" description="Helical" evidence="12">
    <location>
        <begin position="199"/>
        <end position="220"/>
    </location>
</feature>
<keyword evidence="5 12" id="KW-0633">Potassium transport</keyword>
<comment type="catalytic activity">
    <reaction evidence="12">
        <text>K(+)(in) + H(+)(in) = K(+)(out) + H(+)(out)</text>
        <dbReference type="Rhea" id="RHEA:28490"/>
        <dbReference type="ChEBI" id="CHEBI:15378"/>
        <dbReference type="ChEBI" id="CHEBI:29103"/>
    </reaction>
</comment>
<feature type="transmembrane region" description="Helical" evidence="12">
    <location>
        <begin position="240"/>
        <end position="264"/>
    </location>
</feature>
<dbReference type="InterPro" id="IPR053951">
    <property type="entry name" value="K_trans_N"/>
</dbReference>
<protein>
    <recommendedName>
        <fullName evidence="12">Probable potassium transport system protein Kup</fullName>
    </recommendedName>
</protein>
<feature type="domain" description="K+ potassium transporter C-terminal" evidence="15">
    <location>
        <begin position="505"/>
        <end position="656"/>
    </location>
</feature>
<gene>
    <name evidence="12" type="primary">kup</name>
    <name evidence="16" type="ORF">R6G80_00260</name>
</gene>
<dbReference type="InterPro" id="IPR003855">
    <property type="entry name" value="K+_transporter"/>
</dbReference>
<dbReference type="InterPro" id="IPR023051">
    <property type="entry name" value="Kup"/>
</dbReference>
<evidence type="ECO:0000256" key="1">
    <source>
        <dbReference type="ARBA" id="ARBA00004141"/>
    </source>
</evidence>
<dbReference type="GO" id="GO:0015293">
    <property type="term" value="F:symporter activity"/>
    <property type="evidence" value="ECO:0007669"/>
    <property type="project" value="UniProtKB-UniRule"/>
</dbReference>
<sequence>MSKLHEVSSSSRGADEKKKPHSSHEATSHPRSMKRNALLGLAALGVVFGDIGTSPLYVLRAVFTVHDGAVALNESNIYGVISLIIWVLIIIVTGKYVLNVLRADYDGEGGISAMVTLVRSRLKARPKTSTYLIYVGMFGAALFFGDSVITPAISVLSAIEGTLVAMPDLSQSFVVPVALGILIALFSAQRFGTEKVGHVFGPIMACWFIVLAAIGIPHILHNPAIIRALSPQYAIAFIAYHPFVAFVALGAIVLAVTGAEALYADIAHFGRQPITGAWFVFVLPSLCINYLGQGANLLADMNNVRDPFFTMVPQSYALALTLLATVATVIAAQAVIAGSYSVARQVSRLGYLPHLTVRHTSARESTQVYLPGVNTLLMVAVSCVIIIFQDSERLSSAYGLAVSTDFLLTTMLLITVTHLVWRWKPVWTVLMGGILLCIEIPLFVANCAKIFTGGWLPLVIASALMIVMTTWRRGENIINAKRAANEGPLQDFLFLLEKQPPRRIPGTAIYPHSLINTAPFALKVNTKINRALHDHVIILSLKTAPRPYIAQEDRVKIERLSTQGVVHFTITYGFMDSRNVPEDLLWAQKEFGLTTWKLHQATWMLSHIDVQVAKKSRMSTLRTKLFVFLSKLSASPQWNKSLPRSRTLELARTVAI</sequence>
<feature type="transmembrane region" description="Helical" evidence="12">
    <location>
        <begin position="77"/>
        <end position="98"/>
    </location>
</feature>
<feature type="transmembrane region" description="Helical" evidence="12">
    <location>
        <begin position="368"/>
        <end position="388"/>
    </location>
</feature>
<evidence type="ECO:0000313" key="16">
    <source>
        <dbReference type="EMBL" id="MDY5154167.1"/>
    </source>
</evidence>
<feature type="transmembrane region" description="Helical" evidence="12">
    <location>
        <begin position="276"/>
        <end position="295"/>
    </location>
</feature>
<evidence type="ECO:0000256" key="6">
    <source>
        <dbReference type="ARBA" id="ARBA00022692"/>
    </source>
</evidence>
<feature type="transmembrane region" description="Helical" evidence="12">
    <location>
        <begin position="315"/>
        <end position="338"/>
    </location>
</feature>
<comment type="function">
    <text evidence="12">Transport of potassium into the cell. Likely operates as a K(+):H(+) symporter.</text>
</comment>
<dbReference type="GO" id="GO:0005886">
    <property type="term" value="C:plasma membrane"/>
    <property type="evidence" value="ECO:0007669"/>
    <property type="project" value="UniProtKB-SubCell"/>
</dbReference>
<proteinExistence type="inferred from homology"/>
<dbReference type="EMBL" id="JAWNGC010000001">
    <property type="protein sequence ID" value="MDY5154167.1"/>
    <property type="molecule type" value="Genomic_DNA"/>
</dbReference>
<evidence type="ECO:0000256" key="4">
    <source>
        <dbReference type="ARBA" id="ARBA00022475"/>
    </source>
</evidence>
<dbReference type="HAMAP" id="MF_01522">
    <property type="entry name" value="Kup"/>
    <property type="match status" value="1"/>
</dbReference>
<keyword evidence="9 12" id="KW-1133">Transmembrane helix</keyword>
<dbReference type="Proteomes" id="UP001281731">
    <property type="component" value="Unassembled WGS sequence"/>
</dbReference>
<keyword evidence="3 12" id="KW-0813">Transport</keyword>
<reference evidence="16" key="1">
    <citation type="submission" date="2023-10" db="EMBL/GenBank/DDBJ databases">
        <title>Whole Genome based description of the genera Actinobaculum and Actinotignum reveals a complex phylogenetic relationship within the species included in the genus Actinotignum.</title>
        <authorList>
            <person name="Jensen C.S."/>
            <person name="Dargis R."/>
            <person name="Kemp M."/>
            <person name="Christensen J.J."/>
        </authorList>
    </citation>
    <scope>NUCLEOTIDE SEQUENCE</scope>
    <source>
        <strain evidence="16">SLA_B511</strain>
    </source>
</reference>
<feature type="transmembrane region" description="Helical" evidence="12">
    <location>
        <begin position="37"/>
        <end position="57"/>
    </location>
</feature>
<evidence type="ECO:0000256" key="5">
    <source>
        <dbReference type="ARBA" id="ARBA00022538"/>
    </source>
</evidence>
<feature type="transmembrane region" description="Helical" evidence="12">
    <location>
        <begin position="450"/>
        <end position="471"/>
    </location>
</feature>
<dbReference type="PANTHER" id="PTHR30540:SF79">
    <property type="entry name" value="LOW AFFINITY POTASSIUM TRANSPORT SYSTEM PROTEIN KUP"/>
    <property type="match status" value="1"/>
</dbReference>
<evidence type="ECO:0000313" key="17">
    <source>
        <dbReference type="Proteomes" id="UP001281731"/>
    </source>
</evidence>
<feature type="transmembrane region" description="Helical" evidence="12">
    <location>
        <begin position="131"/>
        <end position="149"/>
    </location>
</feature>
<feature type="transmembrane region" description="Helical" evidence="12">
    <location>
        <begin position="426"/>
        <end position="444"/>
    </location>
</feature>
<dbReference type="AlphaFoldDB" id="A0AAW9HUZ8"/>
<comment type="caution">
    <text evidence="16">The sequence shown here is derived from an EMBL/GenBank/DDBJ whole genome shotgun (WGS) entry which is preliminary data.</text>
</comment>
<evidence type="ECO:0000256" key="11">
    <source>
        <dbReference type="ARBA" id="ARBA00023136"/>
    </source>
</evidence>
<evidence type="ECO:0000256" key="12">
    <source>
        <dbReference type="HAMAP-Rule" id="MF_01522"/>
    </source>
</evidence>
<keyword evidence="4 12" id="KW-1003">Cell membrane</keyword>
<evidence type="ECO:0000256" key="9">
    <source>
        <dbReference type="ARBA" id="ARBA00022989"/>
    </source>
</evidence>
<evidence type="ECO:0000256" key="10">
    <source>
        <dbReference type="ARBA" id="ARBA00023065"/>
    </source>
</evidence>
<dbReference type="Pfam" id="PF22776">
    <property type="entry name" value="K_trans_C"/>
    <property type="match status" value="1"/>
</dbReference>
<feature type="region of interest" description="Disordered" evidence="13">
    <location>
        <begin position="1"/>
        <end position="31"/>
    </location>
</feature>
<keyword evidence="10 12" id="KW-0406">Ion transport</keyword>
<dbReference type="PANTHER" id="PTHR30540">
    <property type="entry name" value="OSMOTIC STRESS POTASSIUM TRANSPORTER"/>
    <property type="match status" value="1"/>
</dbReference>
<feature type="domain" description="K+ potassium transporter integral membrane" evidence="14">
    <location>
        <begin position="41"/>
        <end position="493"/>
    </location>
</feature>
<evidence type="ECO:0000256" key="3">
    <source>
        <dbReference type="ARBA" id="ARBA00022448"/>
    </source>
</evidence>
<evidence type="ECO:0000256" key="8">
    <source>
        <dbReference type="ARBA" id="ARBA00022958"/>
    </source>
</evidence>
<dbReference type="RefSeq" id="WP_320756140.1">
    <property type="nucleotide sequence ID" value="NZ_JAWNGC010000001.1"/>
</dbReference>
<feature type="compositionally biased region" description="Basic and acidic residues" evidence="13">
    <location>
        <begin position="13"/>
        <end position="28"/>
    </location>
</feature>
<feature type="transmembrane region" description="Helical" evidence="12">
    <location>
        <begin position="394"/>
        <end position="414"/>
    </location>
</feature>